<proteinExistence type="predicted"/>
<dbReference type="Gene3D" id="1.20.58.340">
    <property type="entry name" value="Magnesium transport protein CorA, transmembrane region"/>
    <property type="match status" value="1"/>
</dbReference>
<dbReference type="EMBL" id="JAFIMR010000001">
    <property type="protein sequence ID" value="KAI1881488.1"/>
    <property type="molecule type" value="Genomic_DNA"/>
</dbReference>
<feature type="transmembrane region" description="Helical" evidence="5">
    <location>
        <begin position="257"/>
        <end position="278"/>
    </location>
</feature>
<keyword evidence="3 5" id="KW-1133">Transmembrane helix</keyword>
<sequence length="302" mass="34287">MRNPYGDLDIACVYNCRTTNAWEDDIALTVTVFPRLGLTFGLLFGCTDAAERDIIQRLPRCKATEIHPMLLPGIFAELERCRQIMLVEDVMDDIEATTFQVNHQGQAPDARAFNNSKRARWLDTAFVRNSLVNWITHLRRMIEHIQELENSTMLQPVTCTQWSHLPAYSASKAAGSQDIPADTQTEPKRLNANDSWERPVGIRETSVETAIAAGNDSRQMRSIAIVTMIFLPGTFFASMFSMSFFSWEDTPFVSDSFWIYILLTVTTTAITLGCWYYISVKRRGYHQGYVDEEACAIDGQNL</sequence>
<reference evidence="6" key="1">
    <citation type="submission" date="2021-03" db="EMBL/GenBank/DDBJ databases">
        <title>Revisited historic fungal species revealed as producer of novel bioactive compounds through whole genome sequencing and comparative genomics.</title>
        <authorList>
            <person name="Vignolle G.A."/>
            <person name="Hochenegger N."/>
            <person name="Mach R.L."/>
            <person name="Mach-Aigner A.R."/>
            <person name="Javad Rahimi M."/>
            <person name="Salim K.A."/>
            <person name="Chan C.M."/>
            <person name="Lim L.B.L."/>
            <person name="Cai F."/>
            <person name="Druzhinina I.S."/>
            <person name="U'Ren J.M."/>
            <person name="Derntl C."/>
        </authorList>
    </citation>
    <scope>NUCLEOTIDE SEQUENCE</scope>
    <source>
        <strain evidence="6">TUCIM 5799</strain>
    </source>
</reference>
<evidence type="ECO:0000313" key="7">
    <source>
        <dbReference type="Proteomes" id="UP000829685"/>
    </source>
</evidence>
<evidence type="ECO:0000313" key="6">
    <source>
        <dbReference type="EMBL" id="KAI1881488.1"/>
    </source>
</evidence>
<gene>
    <name evidence="6" type="ORF">JX265_000314</name>
</gene>
<dbReference type="Proteomes" id="UP000829685">
    <property type="component" value="Unassembled WGS sequence"/>
</dbReference>
<dbReference type="AlphaFoldDB" id="A0A9Q0AS48"/>
<evidence type="ECO:0000256" key="5">
    <source>
        <dbReference type="SAM" id="Phobius"/>
    </source>
</evidence>
<comment type="subcellular location">
    <subcellularLocation>
        <location evidence="1">Membrane</location>
        <topology evidence="1">Multi-pass membrane protein</topology>
    </subcellularLocation>
</comment>
<dbReference type="GO" id="GO:0016020">
    <property type="term" value="C:membrane"/>
    <property type="evidence" value="ECO:0007669"/>
    <property type="project" value="UniProtKB-SubCell"/>
</dbReference>
<keyword evidence="4 5" id="KW-0472">Membrane</keyword>
<comment type="caution">
    <text evidence="6">The sequence shown here is derived from an EMBL/GenBank/DDBJ whole genome shotgun (WGS) entry which is preliminary data.</text>
</comment>
<dbReference type="InterPro" id="IPR045863">
    <property type="entry name" value="CorA_TM1_TM2"/>
</dbReference>
<evidence type="ECO:0000256" key="3">
    <source>
        <dbReference type="ARBA" id="ARBA00022989"/>
    </source>
</evidence>
<organism evidence="6 7">
    <name type="scientific">Neoarthrinium moseri</name>
    <dbReference type="NCBI Taxonomy" id="1658444"/>
    <lineage>
        <taxon>Eukaryota</taxon>
        <taxon>Fungi</taxon>
        <taxon>Dikarya</taxon>
        <taxon>Ascomycota</taxon>
        <taxon>Pezizomycotina</taxon>
        <taxon>Sordariomycetes</taxon>
        <taxon>Xylariomycetidae</taxon>
        <taxon>Amphisphaeriales</taxon>
        <taxon>Apiosporaceae</taxon>
        <taxon>Neoarthrinium</taxon>
    </lineage>
</organism>
<evidence type="ECO:0000256" key="1">
    <source>
        <dbReference type="ARBA" id="ARBA00004141"/>
    </source>
</evidence>
<accession>A0A9Q0AS48</accession>
<evidence type="ECO:0000256" key="2">
    <source>
        <dbReference type="ARBA" id="ARBA00022692"/>
    </source>
</evidence>
<dbReference type="SUPFAM" id="SSF144083">
    <property type="entry name" value="Magnesium transport protein CorA, transmembrane region"/>
    <property type="match status" value="1"/>
</dbReference>
<keyword evidence="2 5" id="KW-0812">Transmembrane</keyword>
<name>A0A9Q0AS48_9PEZI</name>
<protein>
    <submittedName>
        <fullName evidence="6">Uncharacterized protein</fullName>
    </submittedName>
</protein>
<evidence type="ECO:0000256" key="4">
    <source>
        <dbReference type="ARBA" id="ARBA00023136"/>
    </source>
</evidence>
<feature type="transmembrane region" description="Helical" evidence="5">
    <location>
        <begin position="223"/>
        <end position="245"/>
    </location>
</feature>
<keyword evidence="7" id="KW-1185">Reference proteome</keyword>